<accession>A0A8J5R469</accession>
<sequence length="154" mass="16717">MLKRSLLLYLEPVNGAKPRVASTAKYDVLGKSLGATVTMSCQAQGHPLPNFRKFKRILIINTNYFLEPVNGAAPRVAATAKITVLTSSANSSITMLCQAQANPLPIFRSIIVEPVGSGPPRLPPRSKFDELLKHQGTILTLLCEAQGSPTPFYR</sequence>
<evidence type="ECO:0000313" key="2">
    <source>
        <dbReference type="Proteomes" id="UP000729913"/>
    </source>
</evidence>
<dbReference type="AlphaFoldDB" id="A0A8J5R469"/>
<proteinExistence type="predicted"/>
<comment type="caution">
    <text evidence="1">The sequence shown here is derived from an EMBL/GenBank/DDBJ whole genome shotgun (WGS) entry which is preliminary data.</text>
</comment>
<dbReference type="OrthoDB" id="5969272at2759"/>
<dbReference type="Proteomes" id="UP000729913">
    <property type="component" value="Unassembled WGS sequence"/>
</dbReference>
<reference evidence="1" key="2">
    <citation type="submission" date="2021-04" db="EMBL/GenBank/DDBJ databases">
        <title>Genome-wide patterns of bracovirus chromosomal integration into multiple host tissues during parasitism.</title>
        <authorList>
            <person name="Chebbi M.A.C."/>
        </authorList>
    </citation>
    <scope>NUCLEOTIDE SEQUENCE</scope>
    <source>
        <tissue evidence="1">Whole body</tissue>
    </source>
</reference>
<dbReference type="EMBL" id="JAAOIC020000047">
    <property type="protein sequence ID" value="KAG8037304.1"/>
    <property type="molecule type" value="Genomic_DNA"/>
</dbReference>
<name>A0A8J5R469_9HYME</name>
<protein>
    <submittedName>
        <fullName evidence="1">Uncharacterized protein</fullName>
    </submittedName>
</protein>
<gene>
    <name evidence="1" type="ORF">G9C98_005514</name>
</gene>
<keyword evidence="2" id="KW-1185">Reference proteome</keyword>
<reference evidence="1" key="1">
    <citation type="submission" date="2020-03" db="EMBL/GenBank/DDBJ databases">
        <authorList>
            <person name="Chebbi M.A."/>
            <person name="Drezen J.M."/>
        </authorList>
    </citation>
    <scope>NUCLEOTIDE SEQUENCE</scope>
    <source>
        <tissue evidence="1">Whole body</tissue>
    </source>
</reference>
<evidence type="ECO:0000313" key="1">
    <source>
        <dbReference type="EMBL" id="KAG8037304.1"/>
    </source>
</evidence>
<organism evidence="1 2">
    <name type="scientific">Cotesia typhae</name>
    <dbReference type="NCBI Taxonomy" id="2053667"/>
    <lineage>
        <taxon>Eukaryota</taxon>
        <taxon>Metazoa</taxon>
        <taxon>Ecdysozoa</taxon>
        <taxon>Arthropoda</taxon>
        <taxon>Hexapoda</taxon>
        <taxon>Insecta</taxon>
        <taxon>Pterygota</taxon>
        <taxon>Neoptera</taxon>
        <taxon>Endopterygota</taxon>
        <taxon>Hymenoptera</taxon>
        <taxon>Apocrita</taxon>
        <taxon>Ichneumonoidea</taxon>
        <taxon>Braconidae</taxon>
        <taxon>Microgastrinae</taxon>
        <taxon>Cotesia</taxon>
    </lineage>
</organism>